<dbReference type="KEGG" id="ttz:FHG85_06835"/>
<evidence type="ECO:0000313" key="1">
    <source>
        <dbReference type="EMBL" id="QKG79989.1"/>
    </source>
</evidence>
<evidence type="ECO:0000313" key="2">
    <source>
        <dbReference type="Proteomes" id="UP000500961"/>
    </source>
</evidence>
<keyword evidence="2" id="KW-1185">Reference proteome</keyword>
<gene>
    <name evidence="1" type="ORF">FHG85_06835</name>
</gene>
<protein>
    <submittedName>
        <fullName evidence="1">Uncharacterized protein</fullName>
    </submittedName>
</protein>
<reference evidence="1 2" key="1">
    <citation type="submission" date="2019-07" db="EMBL/GenBank/DDBJ databases">
        <title>Thalassofilum flectens gen. nov., sp. nov., a novel moderate thermophilic anaerobe from a shallow sea hot spring in Kunashir Island (Russia), representing a new family in the order Bacteroidales, and proposal of Thalassofilacea fam. nov.</title>
        <authorList>
            <person name="Kochetkova T.V."/>
            <person name="Podosokorskaya O.A."/>
            <person name="Novikov A."/>
            <person name="Elcheninov A.G."/>
            <person name="Toshchakov S.V."/>
            <person name="Kublanov I.V."/>
        </authorList>
    </citation>
    <scope>NUCLEOTIDE SEQUENCE [LARGE SCALE GENOMIC DNA]</scope>
    <source>
        <strain evidence="1 2">38-H</strain>
    </source>
</reference>
<dbReference type="RefSeq" id="WP_173074293.1">
    <property type="nucleotide sequence ID" value="NZ_CP041345.1"/>
</dbReference>
<name>A0A7D3Y4H0_9BACT</name>
<dbReference type="EMBL" id="CP041345">
    <property type="protein sequence ID" value="QKG79989.1"/>
    <property type="molecule type" value="Genomic_DNA"/>
</dbReference>
<accession>A0A7D3Y4H0</accession>
<dbReference type="AlphaFoldDB" id="A0A7D3Y4H0"/>
<proteinExistence type="predicted"/>
<dbReference type="Proteomes" id="UP000500961">
    <property type="component" value="Chromosome"/>
</dbReference>
<sequence>MFKEGEWYNFTVEKFIQLPNSNSYLLVHESGKRLLLPAEYYVKYNIVVGAQIRCRVDKINCTGQIFLEPEHPFYEIGKSYNFEIVEEQSTPIKGITNVVVRDVFSNNLTLLVPSKSFDSRLTASSVFTVVNIKKGLPILSFPASKHQCKHIAADSKMVEMTLVGTMLIQGEEYYVLQTETECFSLLKVKHYKHYNLVKNEVVRAIFRGYSDNGFLKVDPVHPYYQLGKTYDFIVKGVENGLNFDEGYNKSIAVVYDKFGMKCGVKIDNAVAIGENIKCRVVGYRKGRPQLEVVPKEQKDNSF</sequence>
<organism evidence="1 2">
    <name type="scientific">Tenuifilum thalassicum</name>
    <dbReference type="NCBI Taxonomy" id="2590900"/>
    <lineage>
        <taxon>Bacteria</taxon>
        <taxon>Pseudomonadati</taxon>
        <taxon>Bacteroidota</taxon>
        <taxon>Bacteroidia</taxon>
        <taxon>Bacteroidales</taxon>
        <taxon>Tenuifilaceae</taxon>
        <taxon>Tenuifilum</taxon>
    </lineage>
</organism>